<proteinExistence type="predicted"/>
<comment type="caution">
    <text evidence="2">The sequence shown here is derived from an EMBL/GenBank/DDBJ whole genome shotgun (WGS) entry which is preliminary data.</text>
</comment>
<organism evidence="2 3">
    <name type="scientific">Geobacter hydrogenophilus</name>
    <dbReference type="NCBI Taxonomy" id="40983"/>
    <lineage>
        <taxon>Bacteria</taxon>
        <taxon>Pseudomonadati</taxon>
        <taxon>Thermodesulfobacteriota</taxon>
        <taxon>Desulfuromonadia</taxon>
        <taxon>Geobacterales</taxon>
        <taxon>Geobacteraceae</taxon>
        <taxon>Geobacter</taxon>
    </lineage>
</organism>
<dbReference type="EMBL" id="BSDS01000001">
    <property type="protein sequence ID" value="GLI37219.1"/>
    <property type="molecule type" value="Genomic_DNA"/>
</dbReference>
<sequence>MSVSAWAACGAGRIARAPKKKSPSNNDEKRRKEVPTRVFAGLEGLWIGMWLALMRIRS</sequence>
<gene>
    <name evidence="2" type="ORF">GHYDROH2_07200</name>
</gene>
<evidence type="ECO:0000256" key="1">
    <source>
        <dbReference type="SAM" id="MobiDB-lite"/>
    </source>
</evidence>
<evidence type="ECO:0000313" key="3">
    <source>
        <dbReference type="Proteomes" id="UP001144352"/>
    </source>
</evidence>
<dbReference type="AlphaFoldDB" id="A0A9W6FY75"/>
<name>A0A9W6FY75_9BACT</name>
<evidence type="ECO:0000313" key="2">
    <source>
        <dbReference type="EMBL" id="GLI37219.1"/>
    </source>
</evidence>
<protein>
    <submittedName>
        <fullName evidence="2">Uncharacterized protein</fullName>
    </submittedName>
</protein>
<reference evidence="2" key="1">
    <citation type="submission" date="2022-12" db="EMBL/GenBank/DDBJ databases">
        <title>Reference genome sequencing for broad-spectrum identification of bacterial and archaeal isolates by mass spectrometry.</title>
        <authorList>
            <person name="Sekiguchi Y."/>
            <person name="Tourlousse D.M."/>
        </authorList>
    </citation>
    <scope>NUCLEOTIDE SEQUENCE</scope>
    <source>
        <strain evidence="2">H2</strain>
    </source>
</reference>
<accession>A0A9W6FY75</accession>
<keyword evidence="3" id="KW-1185">Reference proteome</keyword>
<feature type="region of interest" description="Disordered" evidence="1">
    <location>
        <begin position="1"/>
        <end position="33"/>
    </location>
</feature>
<dbReference type="Proteomes" id="UP001144352">
    <property type="component" value="Unassembled WGS sequence"/>
</dbReference>